<dbReference type="OMA" id="FRYIAAR"/>
<dbReference type="PANTHER" id="PTHR46203:SF1">
    <property type="entry name" value="MITOCHONDRIAL TRANSLATION RELEASE FACTOR IN RESCUE"/>
    <property type="match status" value="1"/>
</dbReference>
<evidence type="ECO:0000259" key="6">
    <source>
        <dbReference type="Pfam" id="PF00472"/>
    </source>
</evidence>
<sequence>MFCVATRTWNGLTRIARQISVEGEHSVTASRIGLQGAVNLVCLYHRIHLSEDDLEEKFIKGWGPGGQKVNKSSNCVQLLHKPTGITIKCHESRLLARNRVIAREILKEKLDLLYNEKDSVVAKNIAKIRKRKAQYARKRRQQGEAYAKGSQNIDPGPSDLDKG</sequence>
<organism evidence="7 8">
    <name type="scientific">Pocillopora damicornis</name>
    <name type="common">Cauliflower coral</name>
    <name type="synonym">Millepora damicornis</name>
    <dbReference type="NCBI Taxonomy" id="46731"/>
    <lineage>
        <taxon>Eukaryota</taxon>
        <taxon>Metazoa</taxon>
        <taxon>Cnidaria</taxon>
        <taxon>Anthozoa</taxon>
        <taxon>Hexacorallia</taxon>
        <taxon>Scleractinia</taxon>
        <taxon>Astrocoeniina</taxon>
        <taxon>Pocilloporidae</taxon>
        <taxon>Pocillopora</taxon>
    </lineage>
</organism>
<name>A0A3M6T803_POCDA</name>
<feature type="domain" description="Prokaryotic-type class I peptide chain release factors" evidence="6">
    <location>
        <begin position="47"/>
        <end position="142"/>
    </location>
</feature>
<dbReference type="InterPro" id="IPR052405">
    <property type="entry name" value="Mito_Transl_Release_Factor"/>
</dbReference>
<dbReference type="GO" id="GO:0003747">
    <property type="term" value="F:translation release factor activity"/>
    <property type="evidence" value="ECO:0007669"/>
    <property type="project" value="InterPro"/>
</dbReference>
<comment type="subcellular location">
    <subcellularLocation>
        <location evidence="1">Mitochondrion</location>
    </subcellularLocation>
</comment>
<evidence type="ECO:0000256" key="1">
    <source>
        <dbReference type="ARBA" id="ARBA00004173"/>
    </source>
</evidence>
<gene>
    <name evidence="7" type="ORF">pdam_00020531</name>
</gene>
<evidence type="ECO:0000313" key="7">
    <source>
        <dbReference type="EMBL" id="RMX37537.1"/>
    </source>
</evidence>
<evidence type="ECO:0000313" key="8">
    <source>
        <dbReference type="Proteomes" id="UP000275408"/>
    </source>
</evidence>
<keyword evidence="8" id="KW-1185">Reference proteome</keyword>
<dbReference type="PANTHER" id="PTHR46203">
    <property type="entry name" value="PROBABLE PEPTIDE CHAIN RELEASE FACTOR C12ORF65"/>
    <property type="match status" value="1"/>
</dbReference>
<keyword evidence="4" id="KW-0496">Mitochondrion</keyword>
<evidence type="ECO:0000256" key="3">
    <source>
        <dbReference type="ARBA" id="ARBA00022946"/>
    </source>
</evidence>
<dbReference type="InterPro" id="IPR045853">
    <property type="entry name" value="Pep_chain_release_fac_I_sf"/>
</dbReference>
<dbReference type="SUPFAM" id="SSF75620">
    <property type="entry name" value="Release factor"/>
    <property type="match status" value="1"/>
</dbReference>
<reference evidence="7 8" key="1">
    <citation type="journal article" date="2018" name="Sci. Rep.">
        <title>Comparative analysis of the Pocillopora damicornis genome highlights role of immune system in coral evolution.</title>
        <authorList>
            <person name="Cunning R."/>
            <person name="Bay R.A."/>
            <person name="Gillette P."/>
            <person name="Baker A.C."/>
            <person name="Traylor-Knowles N."/>
        </authorList>
    </citation>
    <scope>NUCLEOTIDE SEQUENCE [LARGE SCALE GENOMIC DNA]</scope>
    <source>
        <strain evidence="7">RSMAS</strain>
        <tissue evidence="7">Whole animal</tissue>
    </source>
</reference>
<dbReference type="Proteomes" id="UP000275408">
    <property type="component" value="Unassembled WGS sequence"/>
</dbReference>
<comment type="caution">
    <text evidence="7">The sequence shown here is derived from an EMBL/GenBank/DDBJ whole genome shotgun (WGS) entry which is preliminary data.</text>
</comment>
<dbReference type="STRING" id="46731.A0A3M6T803"/>
<accession>A0A3M6T803</accession>
<comment type="similarity">
    <text evidence="2">Belongs to the prokaryotic/mitochondrial release factor family.</text>
</comment>
<dbReference type="AlphaFoldDB" id="A0A3M6T803"/>
<feature type="region of interest" description="Disordered" evidence="5">
    <location>
        <begin position="132"/>
        <end position="163"/>
    </location>
</feature>
<dbReference type="EMBL" id="RCHS01004100">
    <property type="protein sequence ID" value="RMX37537.1"/>
    <property type="molecule type" value="Genomic_DNA"/>
</dbReference>
<evidence type="ECO:0000256" key="5">
    <source>
        <dbReference type="SAM" id="MobiDB-lite"/>
    </source>
</evidence>
<dbReference type="Pfam" id="PF00472">
    <property type="entry name" value="RF-1"/>
    <property type="match status" value="1"/>
</dbReference>
<dbReference type="OrthoDB" id="277888at2759"/>
<dbReference type="InterPro" id="IPR000352">
    <property type="entry name" value="Pep_chain_release_fac_I"/>
</dbReference>
<keyword evidence="3" id="KW-0809">Transit peptide</keyword>
<dbReference type="Gene3D" id="3.30.160.20">
    <property type="match status" value="1"/>
</dbReference>
<dbReference type="GO" id="GO:0005739">
    <property type="term" value="C:mitochondrion"/>
    <property type="evidence" value="ECO:0007669"/>
    <property type="project" value="UniProtKB-SubCell"/>
</dbReference>
<evidence type="ECO:0000256" key="2">
    <source>
        <dbReference type="ARBA" id="ARBA00010835"/>
    </source>
</evidence>
<protein>
    <recommendedName>
        <fullName evidence="6">Prokaryotic-type class I peptide chain release factors domain-containing protein</fullName>
    </recommendedName>
</protein>
<proteinExistence type="inferred from homology"/>
<evidence type="ECO:0000256" key="4">
    <source>
        <dbReference type="ARBA" id="ARBA00023128"/>
    </source>
</evidence>